<dbReference type="STRING" id="1890683.A0A427Y3V5"/>
<evidence type="ECO:0000256" key="6">
    <source>
        <dbReference type="ARBA" id="ARBA00022837"/>
    </source>
</evidence>
<keyword evidence="4 8" id="KW-0732">Signal</keyword>
<keyword evidence="3" id="KW-0479">Metal-binding</keyword>
<dbReference type="EMBL" id="RSCD01000019">
    <property type="protein sequence ID" value="RSH85760.1"/>
    <property type="molecule type" value="Genomic_DNA"/>
</dbReference>
<dbReference type="Pfam" id="PF07519">
    <property type="entry name" value="Tannase"/>
    <property type="match status" value="1"/>
</dbReference>
<sequence>MSPLIAQAAVVAALASVVAASPTPRDVAADAGATQHLVSRDTLSGLCTTSHLSSLVSAFNDISTVTYHTSSITANVVSNHTTAANAGGPMWRTVTGVEFCNVTLTMSHDNLNDTVLLNYWLPDPSSYQNRWLTLGGGGWSVDGSGSLDAGPAYGAASGATDGGFGGQLSATLLSKVNGTIEWSRLESFAYQAIHEMTVTGKELAREFYNITADQLKSYYLGCSEGGREGHMSTQRFPDDFDGVVAAAPAFYFPVHQLAQGWPNIAMAQHSHWPSTCAFQTIQKDLIAECDPLDGLKDGVISRSDLCKFDASSSVGKTFTNCSSTAGAPTSGTISQADADVYNAIHHGAFDSNGDQIFWTYRNGTTLTVEASVKWDNDTQSWGPDQSHFFNTYYQNLVLKNTVAPTLNYSDFTVDQVYDLMLQGIQDYGSWTETTWPDLSQFQTRGGKLVHWHGEQDTNLYPEASAHFYEKVKKAMFPGSGGYDQLQEFYRFFLVPGAAHCSISSVEPNGPFPQNALQQVIAWVENGTAPDHLDGTTESGSSTQSQICMWPTRPSWDSDGNFCCVDDGHTPEEFIHPLNGWKVDY</sequence>
<accession>A0A427Y3V5</accession>
<comment type="similarity">
    <text evidence="1 8">Belongs to the tannase family.</text>
</comment>
<name>A0A427Y3V5_9TREE</name>
<dbReference type="Proteomes" id="UP000279259">
    <property type="component" value="Unassembled WGS sequence"/>
</dbReference>
<proteinExistence type="inferred from homology"/>
<dbReference type="GO" id="GO:0030600">
    <property type="term" value="F:feruloyl esterase activity"/>
    <property type="evidence" value="ECO:0007669"/>
    <property type="project" value="UniProtKB-ARBA"/>
</dbReference>
<dbReference type="InterPro" id="IPR029058">
    <property type="entry name" value="AB_hydrolase_fold"/>
</dbReference>
<protein>
    <recommendedName>
        <fullName evidence="8">Carboxylic ester hydrolase</fullName>
        <ecNumber evidence="8">3.1.1.-</ecNumber>
    </recommendedName>
</protein>
<comment type="caution">
    <text evidence="9">The sequence shown here is derived from an EMBL/GenBank/DDBJ whole genome shotgun (WGS) entry which is preliminary data.</text>
</comment>
<dbReference type="EC" id="3.1.1.-" evidence="8"/>
<keyword evidence="5 8" id="KW-0378">Hydrolase</keyword>
<dbReference type="GO" id="GO:0046872">
    <property type="term" value="F:metal ion binding"/>
    <property type="evidence" value="ECO:0007669"/>
    <property type="project" value="UniProtKB-KW"/>
</dbReference>
<evidence type="ECO:0000256" key="1">
    <source>
        <dbReference type="ARBA" id="ARBA00006249"/>
    </source>
</evidence>
<dbReference type="PANTHER" id="PTHR33938">
    <property type="entry name" value="FERULOYL ESTERASE B-RELATED"/>
    <property type="match status" value="1"/>
</dbReference>
<keyword evidence="2" id="KW-0719">Serine esterase</keyword>
<evidence type="ECO:0000256" key="3">
    <source>
        <dbReference type="ARBA" id="ARBA00022723"/>
    </source>
</evidence>
<evidence type="ECO:0000256" key="4">
    <source>
        <dbReference type="ARBA" id="ARBA00022729"/>
    </source>
</evidence>
<evidence type="ECO:0000256" key="5">
    <source>
        <dbReference type="ARBA" id="ARBA00022801"/>
    </source>
</evidence>
<dbReference type="SUPFAM" id="SSF53474">
    <property type="entry name" value="alpha/beta-Hydrolases"/>
    <property type="match status" value="1"/>
</dbReference>
<feature type="chain" id="PRO_5018823544" description="Carboxylic ester hydrolase" evidence="8">
    <location>
        <begin position="21"/>
        <end position="584"/>
    </location>
</feature>
<dbReference type="OrthoDB" id="3039123at2759"/>
<dbReference type="PANTHER" id="PTHR33938:SF16">
    <property type="entry name" value="CARBOXYLIC ESTER HYDROLASE"/>
    <property type="match status" value="1"/>
</dbReference>
<evidence type="ECO:0000313" key="10">
    <source>
        <dbReference type="Proteomes" id="UP000279259"/>
    </source>
</evidence>
<feature type="signal peptide" evidence="8">
    <location>
        <begin position="1"/>
        <end position="20"/>
    </location>
</feature>
<evidence type="ECO:0000256" key="2">
    <source>
        <dbReference type="ARBA" id="ARBA00022487"/>
    </source>
</evidence>
<keyword evidence="10" id="KW-1185">Reference proteome</keyword>
<evidence type="ECO:0000313" key="9">
    <source>
        <dbReference type="EMBL" id="RSH85760.1"/>
    </source>
</evidence>
<reference evidence="9 10" key="1">
    <citation type="submission" date="2018-11" db="EMBL/GenBank/DDBJ databases">
        <title>Genome sequence of Saitozyma podzolica DSM 27192.</title>
        <authorList>
            <person name="Aliyu H."/>
            <person name="Gorte O."/>
            <person name="Ochsenreither K."/>
        </authorList>
    </citation>
    <scope>NUCLEOTIDE SEQUENCE [LARGE SCALE GENOMIC DNA]</scope>
    <source>
        <strain evidence="9 10">DSM 27192</strain>
    </source>
</reference>
<evidence type="ECO:0000256" key="8">
    <source>
        <dbReference type="RuleBase" id="RU361238"/>
    </source>
</evidence>
<gene>
    <name evidence="9" type="ORF">EHS25_003901</name>
</gene>
<evidence type="ECO:0000256" key="7">
    <source>
        <dbReference type="ARBA" id="ARBA00023157"/>
    </source>
</evidence>
<keyword evidence="6" id="KW-0106">Calcium</keyword>
<organism evidence="9 10">
    <name type="scientific">Saitozyma podzolica</name>
    <dbReference type="NCBI Taxonomy" id="1890683"/>
    <lineage>
        <taxon>Eukaryota</taxon>
        <taxon>Fungi</taxon>
        <taxon>Dikarya</taxon>
        <taxon>Basidiomycota</taxon>
        <taxon>Agaricomycotina</taxon>
        <taxon>Tremellomycetes</taxon>
        <taxon>Tremellales</taxon>
        <taxon>Trimorphomycetaceae</taxon>
        <taxon>Saitozyma</taxon>
    </lineage>
</organism>
<dbReference type="InterPro" id="IPR011118">
    <property type="entry name" value="Tannase/feruloyl_esterase"/>
</dbReference>
<dbReference type="AlphaFoldDB" id="A0A427Y3V5"/>
<keyword evidence="7" id="KW-1015">Disulfide bond</keyword>